<dbReference type="InterPro" id="IPR035986">
    <property type="entry name" value="PKD_dom_sf"/>
</dbReference>
<dbReference type="SUPFAM" id="SSF49299">
    <property type="entry name" value="PKD domain"/>
    <property type="match status" value="1"/>
</dbReference>
<dbReference type="AlphaFoldDB" id="A0A4P6X3D7"/>
<protein>
    <recommendedName>
        <fullName evidence="3">PKD domain-containing protein</fullName>
    </recommendedName>
</protein>
<evidence type="ECO:0000259" key="3">
    <source>
        <dbReference type="PROSITE" id="PS50093"/>
    </source>
</evidence>
<dbReference type="PROSITE" id="PS50093">
    <property type="entry name" value="PKD"/>
    <property type="match status" value="1"/>
</dbReference>
<reference evidence="4 5" key="1">
    <citation type="submission" date="2019-03" db="EMBL/GenBank/DDBJ databases">
        <authorList>
            <person name="Sebastian G."/>
            <person name="Baumann P."/>
            <person name="Ruckert C."/>
            <person name="Kalinowski J."/>
            <person name="Nebel B."/>
            <person name="Takors R."/>
            <person name="Blombach B."/>
        </authorList>
    </citation>
    <scope>NUCLEOTIDE SEQUENCE [LARGE SCALE GENOMIC DNA]</scope>
    <source>
        <strain evidence="4 5">DSM 1084</strain>
    </source>
</reference>
<proteinExistence type="predicted"/>
<dbReference type="EMBL" id="CP037867">
    <property type="protein sequence ID" value="QBM28204.1"/>
    <property type="molecule type" value="Genomic_DNA"/>
</dbReference>
<dbReference type="SMART" id="SM00089">
    <property type="entry name" value="PKD"/>
    <property type="match status" value="1"/>
</dbReference>
<dbReference type="KEGG" id="hpse:HPF_10940"/>
<evidence type="ECO:0000313" key="5">
    <source>
        <dbReference type="Proteomes" id="UP000293912"/>
    </source>
</evidence>
<feature type="domain" description="PKD" evidence="3">
    <location>
        <begin position="119"/>
        <end position="190"/>
    </location>
</feature>
<organism evidence="4 5">
    <name type="scientific">Hydrogenophaga pseudoflava</name>
    <name type="common">Pseudomonas carboxydoflava</name>
    <dbReference type="NCBI Taxonomy" id="47421"/>
    <lineage>
        <taxon>Bacteria</taxon>
        <taxon>Pseudomonadati</taxon>
        <taxon>Pseudomonadota</taxon>
        <taxon>Betaproteobacteria</taxon>
        <taxon>Burkholderiales</taxon>
        <taxon>Comamonadaceae</taxon>
        <taxon>Hydrogenophaga</taxon>
    </lineage>
</organism>
<dbReference type="Gene3D" id="2.60.40.10">
    <property type="entry name" value="Immunoglobulins"/>
    <property type="match status" value="1"/>
</dbReference>
<evidence type="ECO:0000256" key="1">
    <source>
        <dbReference type="SAM" id="MobiDB-lite"/>
    </source>
</evidence>
<feature type="region of interest" description="Disordered" evidence="1">
    <location>
        <begin position="451"/>
        <end position="471"/>
    </location>
</feature>
<dbReference type="Pfam" id="PF00801">
    <property type="entry name" value="PKD"/>
    <property type="match status" value="1"/>
</dbReference>
<gene>
    <name evidence="4" type="ORF">HPF_10940</name>
</gene>
<sequence length="536" mass="56972" precursor="true">MLLAALASVSMLAACGPAQSGVSSPGLVETLASKSDLVASPEPWDRKSLGGLGASSTGSGTLTQVVYRATDQRSETPGSAQSSRTVAASLDATRLSGPAPLAVQFDATGTTSSLAGQHPFHQVRYSFNFGDERGQTWAISGLPKNVQSGGPLAAHVFDHPGTYQVRVRAADLAGGYSERSVSVEVLDPNVVYAGTKTICVSTVGNFSDCPDGASRVVMVPNSAALNGRRVLLRRGETFGSIEIGHGSQNVQVGAFGTGAKPRVSRVLVGSIRPSSAAFPQDISVMDLHILLNFEQFGTMSRLLLYRNTFDVPTGDFLAAQISLASALAYIVQHHKLAPDQYFQPRELFVVENQLRGSTTLPHINMAGEGSRFVIMGNDMGTAQQHTVRLWRMNKGFIAHNALRGRSSDGVRHALKIHSGGLGAYDDNYGISGSTWASRQIVIANNRLGDATDNNSFTGGAAPENNGPDSRQGLEDVVLENNVFLRGPNTNTEFILMGRRMSSRGNTRADGGVPNINQLGNSYKLLPPDWVGPFFTK</sequence>
<dbReference type="InterPro" id="IPR000601">
    <property type="entry name" value="PKD_dom"/>
</dbReference>
<dbReference type="InterPro" id="IPR013783">
    <property type="entry name" value="Ig-like_fold"/>
</dbReference>
<dbReference type="Proteomes" id="UP000293912">
    <property type="component" value="Chromosome"/>
</dbReference>
<keyword evidence="5" id="KW-1185">Reference proteome</keyword>
<evidence type="ECO:0000313" key="4">
    <source>
        <dbReference type="EMBL" id="QBM28204.1"/>
    </source>
</evidence>
<feature type="signal peptide" evidence="2">
    <location>
        <begin position="1"/>
        <end position="20"/>
    </location>
</feature>
<evidence type="ECO:0000256" key="2">
    <source>
        <dbReference type="SAM" id="SignalP"/>
    </source>
</evidence>
<dbReference type="CDD" id="cd00146">
    <property type="entry name" value="PKD"/>
    <property type="match status" value="1"/>
</dbReference>
<name>A0A4P6X3D7_HYDPS</name>
<accession>A0A4P6X3D7</accession>
<keyword evidence="2" id="KW-0732">Signal</keyword>
<dbReference type="InterPro" id="IPR022409">
    <property type="entry name" value="PKD/Chitinase_dom"/>
</dbReference>
<feature type="chain" id="PRO_5021001317" description="PKD domain-containing protein" evidence="2">
    <location>
        <begin position="21"/>
        <end position="536"/>
    </location>
</feature>